<keyword evidence="4" id="KW-1185">Reference proteome</keyword>
<evidence type="ECO:0000256" key="1">
    <source>
        <dbReference type="ARBA" id="ARBA00013064"/>
    </source>
</evidence>
<dbReference type="GO" id="GO:0004725">
    <property type="term" value="F:protein tyrosine phosphatase activity"/>
    <property type="evidence" value="ECO:0007669"/>
    <property type="project" value="UniProtKB-EC"/>
</dbReference>
<dbReference type="InterPro" id="IPR036196">
    <property type="entry name" value="Ptyr_pPase_sf"/>
</dbReference>
<organism evidence="3 4">
    <name type="scientific">Methanophagales virus PBV082</name>
    <dbReference type="NCBI Taxonomy" id="3071307"/>
    <lineage>
        <taxon>Viruses</taxon>
        <taxon>Viruses incertae sedis</taxon>
        <taxon>Itzamnaviridae</taxon>
        <taxon>Pletoitzamnavirus</taxon>
        <taxon>Pletoitzamnavirus pescaderoense</taxon>
    </lineage>
</organism>
<dbReference type="EC" id="3.1.3.48" evidence="1"/>
<name>A0AA46TEC6_9VIRU</name>
<sequence length="458" mass="53926">MKEKDITFSFGAELEFADVWRFDKLPEGCVWNTKDYTIVNTNGVANDPRGVLWKFGGEINTKPTLTIKEQVQLIGEIISSLNPRLAVNYKTNLHIHISFGERFLQDERFRLDVCKHILRYFLKTHRFIIHVIDPLPSFRFKNLDDQKLFDVWLRKKRFSHHYISKRIIQKALKANNIQDFLHSFPNNNRMRMMINVPQIVETNTIEFRHFFQSLDLHEIHSCFVWVYEWCKNALFYPERSPEEILKRYPTLRFPRIQSFDVDLYRGFLLTNHSENTKQIVFQNIKRMCKYHSILFVCSGNVVRSPTCEIIMKNLLPQDLISVKSCGLSATEQRTYSAKMKELVKKKGLVIPDDFVGKSQQITYQHLKSSELVVVMNENQKKRVHQMFPEFPVERIVNLAQYSSTQIKGIPDPAYTGEYKKVFDLLFECCVNLIDDIVNVKNLKGGEKRCRTTQQKLLV</sequence>
<gene>
    <name evidence="3" type="ORF">EJNHJLOP_00054</name>
</gene>
<dbReference type="Gene3D" id="3.40.50.2300">
    <property type="match status" value="1"/>
</dbReference>
<evidence type="ECO:0000313" key="3">
    <source>
        <dbReference type="EMBL" id="UYL64943.1"/>
    </source>
</evidence>
<dbReference type="InterPro" id="IPR023485">
    <property type="entry name" value="Ptyr_pPase"/>
</dbReference>
<evidence type="ECO:0000259" key="2">
    <source>
        <dbReference type="SMART" id="SM00226"/>
    </source>
</evidence>
<dbReference type="Pfam" id="PF01451">
    <property type="entry name" value="LMWPc"/>
    <property type="match status" value="1"/>
</dbReference>
<dbReference type="PANTHER" id="PTHR11717">
    <property type="entry name" value="LOW MOLECULAR WEIGHT PROTEIN TYROSINE PHOSPHATASE"/>
    <property type="match status" value="1"/>
</dbReference>
<reference evidence="3 4" key="1">
    <citation type="submission" date="2022-09" db="EMBL/GenBank/DDBJ databases">
        <title>Evolutionary Diversification of Methanotrophic Ca. Methanophagales (ANME-1) and Their Expansive Virome.</title>
        <authorList>
            <person name="Laso-Perez R."/>
            <person name="Wu F."/>
            <person name="Cremiere A."/>
            <person name="Speth D.R."/>
            <person name="Magyar J.S."/>
            <person name="Krupovic M."/>
            <person name="Orphan V.J."/>
        </authorList>
    </citation>
    <scope>NUCLEOTIDE SEQUENCE [LARGE SCALE GENOMIC DNA]</scope>
    <source>
        <strain evidence="3">PBV082</strain>
    </source>
</reference>
<feature type="domain" description="Phosphotyrosine protein phosphatase I" evidence="2">
    <location>
        <begin position="291"/>
        <end position="435"/>
    </location>
</feature>
<dbReference type="InterPro" id="IPR050438">
    <property type="entry name" value="LMW_PTPase"/>
</dbReference>
<proteinExistence type="predicted"/>
<dbReference type="SMART" id="SM00226">
    <property type="entry name" value="LMWPc"/>
    <property type="match status" value="1"/>
</dbReference>
<dbReference type="SUPFAM" id="SSF52788">
    <property type="entry name" value="Phosphotyrosine protein phosphatases I"/>
    <property type="match status" value="1"/>
</dbReference>
<evidence type="ECO:0000313" key="4">
    <source>
        <dbReference type="Proteomes" id="UP001156272"/>
    </source>
</evidence>
<dbReference type="PANTHER" id="PTHR11717:SF7">
    <property type="entry name" value="LOW MOLECULAR WEIGHT PHOSPHOTYROSINE PROTEIN PHOSPHATASE"/>
    <property type="match status" value="1"/>
</dbReference>
<protein>
    <recommendedName>
        <fullName evidence="1">protein-tyrosine-phosphatase</fullName>
        <ecNumber evidence="1">3.1.3.48</ecNumber>
    </recommendedName>
</protein>
<dbReference type="Proteomes" id="UP001156272">
    <property type="component" value="Segment"/>
</dbReference>
<accession>A0AA46TEC6</accession>
<dbReference type="EMBL" id="OP413839">
    <property type="protein sequence ID" value="UYL64943.1"/>
    <property type="molecule type" value="Genomic_DNA"/>
</dbReference>